<keyword evidence="6" id="KW-1003">Cell membrane</keyword>
<keyword evidence="6" id="KW-0997">Cell inner membrane</keyword>
<feature type="domain" description="ABC transporter" evidence="8">
    <location>
        <begin position="25"/>
        <end position="266"/>
    </location>
</feature>
<reference evidence="10" key="1">
    <citation type="submission" date="2018-02" db="EMBL/GenBank/DDBJ databases">
        <title>Genome sequence of Desulfocucumis palustris strain NAW-5.</title>
        <authorList>
            <person name="Watanabe M."/>
            <person name="Kojima H."/>
            <person name="Fukui M."/>
        </authorList>
    </citation>
    <scope>NUCLEOTIDE SEQUENCE [LARGE SCALE GENOMIC DNA]</scope>
    <source>
        <strain evidence="10">NAW-5</strain>
    </source>
</reference>
<dbReference type="InterPro" id="IPR003593">
    <property type="entry name" value="AAA+_ATPase"/>
</dbReference>
<accession>A0A2L2X988</accession>
<dbReference type="InterPro" id="IPR027417">
    <property type="entry name" value="P-loop_NTPase"/>
</dbReference>
<dbReference type="GO" id="GO:0016887">
    <property type="term" value="F:ATP hydrolysis activity"/>
    <property type="evidence" value="ECO:0007669"/>
    <property type="project" value="UniProtKB-UniRule"/>
</dbReference>
<dbReference type="GO" id="GO:0031460">
    <property type="term" value="P:glycine betaine transport"/>
    <property type="evidence" value="ECO:0007669"/>
    <property type="project" value="InterPro"/>
</dbReference>
<dbReference type="AlphaFoldDB" id="A0A2L2X988"/>
<evidence type="ECO:0000313" key="10">
    <source>
        <dbReference type="Proteomes" id="UP000239549"/>
    </source>
</evidence>
<dbReference type="Pfam" id="PF00005">
    <property type="entry name" value="ABC_tran"/>
    <property type="match status" value="1"/>
</dbReference>
<keyword evidence="5" id="KW-0129">CBS domain</keyword>
<dbReference type="InterPro" id="IPR003439">
    <property type="entry name" value="ABC_transporter-like_ATP-bd"/>
</dbReference>
<dbReference type="SMART" id="SM00382">
    <property type="entry name" value="AAA"/>
    <property type="match status" value="1"/>
</dbReference>
<protein>
    <recommendedName>
        <fullName evidence="6">Quaternary amine transport ATP-binding protein</fullName>
        <ecNumber evidence="6">7.6.2.9</ecNumber>
    </recommendedName>
</protein>
<dbReference type="PANTHER" id="PTHR43869:SF1">
    <property type="entry name" value="GLYCINE BETAINE_PROLINE BETAINE TRANSPORT SYSTEM ATP-BINDING PROTEIN PROV"/>
    <property type="match status" value="1"/>
</dbReference>
<dbReference type="OrthoDB" id="9802264at2"/>
<dbReference type="Proteomes" id="UP000239549">
    <property type="component" value="Unassembled WGS sequence"/>
</dbReference>
<evidence type="ECO:0000256" key="1">
    <source>
        <dbReference type="ARBA" id="ARBA00005417"/>
    </source>
</evidence>
<dbReference type="EC" id="7.6.2.9" evidence="6"/>
<dbReference type="InterPro" id="IPR005892">
    <property type="entry name" value="Gly-betaine_transp_ATP-bd"/>
</dbReference>
<sequence length="306" mass="34442">MPSKHFPLLEVEHLKKIFGLPNRDVDIKDPGFLEKAEACGAVAAVRDISFRVERGEVFVIMGLSGSGKSTLIRCILRLIEPTAGRVLVDGEDVTAMDDRQLTGFRRTRVAMVFQHYGLLPHRNVLENVSFGLKLRGVNRSQREEAAFKAIKQVGLAGWEKRYPGDLSGGMQQRVGIARALLHDPELLLMDEPFSGLDPLIRREMQDELIRLQEELQKTILFVTHDLNEALRLGDRMAVMREGTFVHVGRPREIVMNPVDEYVRRFVQDERRAALLTEDNGKQAGPRNSGGCVLPMGRQKNLADIGR</sequence>
<dbReference type="GO" id="GO:0006865">
    <property type="term" value="P:amino acid transport"/>
    <property type="evidence" value="ECO:0007669"/>
    <property type="project" value="UniProtKB-UniRule"/>
</dbReference>
<evidence type="ECO:0000256" key="5">
    <source>
        <dbReference type="ARBA" id="ARBA00023122"/>
    </source>
</evidence>
<dbReference type="RefSeq" id="WP_104371092.1">
    <property type="nucleotide sequence ID" value="NZ_BFAV01000042.1"/>
</dbReference>
<evidence type="ECO:0000256" key="4">
    <source>
        <dbReference type="ARBA" id="ARBA00022840"/>
    </source>
</evidence>
<keyword evidence="10" id="KW-1185">Reference proteome</keyword>
<dbReference type="GO" id="GO:0006970">
    <property type="term" value="P:response to osmotic stress"/>
    <property type="evidence" value="ECO:0007669"/>
    <property type="project" value="UniProtKB-ARBA"/>
</dbReference>
<dbReference type="Gene3D" id="3.40.50.300">
    <property type="entry name" value="P-loop containing nucleotide triphosphate hydrolases"/>
    <property type="match status" value="1"/>
</dbReference>
<comment type="subunit">
    <text evidence="6">The complex is probably composed of two ATP-binding proteins, two transmembrane proteins and a solute-binding protein.</text>
</comment>
<gene>
    <name evidence="9" type="ORF">DCCM_0788</name>
</gene>
<dbReference type="PROSITE" id="PS50893">
    <property type="entry name" value="ABC_TRANSPORTER_2"/>
    <property type="match status" value="1"/>
</dbReference>
<evidence type="ECO:0000259" key="8">
    <source>
        <dbReference type="PROSITE" id="PS50893"/>
    </source>
</evidence>
<dbReference type="GO" id="GO:0005886">
    <property type="term" value="C:plasma membrane"/>
    <property type="evidence" value="ECO:0007669"/>
    <property type="project" value="UniProtKB-SubCell"/>
</dbReference>
<dbReference type="InterPro" id="IPR017871">
    <property type="entry name" value="ABC_transporter-like_CS"/>
</dbReference>
<dbReference type="FunFam" id="3.40.50.300:FF:000201">
    <property type="entry name" value="Glycine betaine/L-proline ABC transporter ATP-binding protein"/>
    <property type="match status" value="1"/>
</dbReference>
<dbReference type="InterPro" id="IPR051921">
    <property type="entry name" value="ABC_osmolyte_uptake_ATP-bind"/>
</dbReference>
<keyword evidence="2 6" id="KW-0813">Transport</keyword>
<keyword evidence="4 6" id="KW-0067">ATP-binding</keyword>
<evidence type="ECO:0000313" key="9">
    <source>
        <dbReference type="EMBL" id="GBF32592.1"/>
    </source>
</evidence>
<comment type="caution">
    <text evidence="9">The sequence shown here is derived from an EMBL/GenBank/DDBJ whole genome shotgun (WGS) entry which is preliminary data.</text>
</comment>
<evidence type="ECO:0000256" key="2">
    <source>
        <dbReference type="ARBA" id="ARBA00022448"/>
    </source>
</evidence>
<keyword evidence="6" id="KW-0472">Membrane</keyword>
<name>A0A2L2X988_9FIRM</name>
<dbReference type="NCBIfam" id="TIGR01186">
    <property type="entry name" value="proV"/>
    <property type="match status" value="1"/>
</dbReference>
<proteinExistence type="inferred from homology"/>
<evidence type="ECO:0000256" key="6">
    <source>
        <dbReference type="RuleBase" id="RU369116"/>
    </source>
</evidence>
<keyword evidence="3 6" id="KW-0547">Nucleotide-binding</keyword>
<dbReference type="SUPFAM" id="SSF52540">
    <property type="entry name" value="P-loop containing nucleoside triphosphate hydrolases"/>
    <property type="match status" value="1"/>
</dbReference>
<dbReference type="EMBL" id="BFAV01000042">
    <property type="protein sequence ID" value="GBF32592.1"/>
    <property type="molecule type" value="Genomic_DNA"/>
</dbReference>
<organism evidence="9 10">
    <name type="scientific">Desulfocucumis palustris</name>
    <dbReference type="NCBI Taxonomy" id="1898651"/>
    <lineage>
        <taxon>Bacteria</taxon>
        <taxon>Bacillati</taxon>
        <taxon>Bacillota</taxon>
        <taxon>Clostridia</taxon>
        <taxon>Eubacteriales</taxon>
        <taxon>Desulfocucumaceae</taxon>
        <taxon>Desulfocucumis</taxon>
    </lineage>
</organism>
<feature type="region of interest" description="Disordered" evidence="7">
    <location>
        <begin position="276"/>
        <end position="295"/>
    </location>
</feature>
<comment type="catalytic activity">
    <reaction evidence="6">
        <text>a quaternary ammonium(out) + ATP + H2O = a quaternary ammonium(in) + ADP + phosphate + H(+)</text>
        <dbReference type="Rhea" id="RHEA:11036"/>
        <dbReference type="ChEBI" id="CHEBI:15377"/>
        <dbReference type="ChEBI" id="CHEBI:15378"/>
        <dbReference type="ChEBI" id="CHEBI:30616"/>
        <dbReference type="ChEBI" id="CHEBI:35267"/>
        <dbReference type="ChEBI" id="CHEBI:43474"/>
        <dbReference type="ChEBI" id="CHEBI:456216"/>
    </reaction>
</comment>
<evidence type="ECO:0000256" key="3">
    <source>
        <dbReference type="ARBA" id="ARBA00022741"/>
    </source>
</evidence>
<dbReference type="GO" id="GO:0005524">
    <property type="term" value="F:ATP binding"/>
    <property type="evidence" value="ECO:0007669"/>
    <property type="project" value="UniProtKB-UniRule"/>
</dbReference>
<comment type="similarity">
    <text evidence="1 6">Belongs to the ABC transporter superfamily.</text>
</comment>
<dbReference type="PROSITE" id="PS00211">
    <property type="entry name" value="ABC_TRANSPORTER_1"/>
    <property type="match status" value="1"/>
</dbReference>
<comment type="subcellular location">
    <subcellularLocation>
        <location evidence="6">Cell inner membrane</location>
        <topology evidence="6">Peripheral membrane protein</topology>
    </subcellularLocation>
</comment>
<dbReference type="PANTHER" id="PTHR43869">
    <property type="entry name" value="GLYCINE BETAINE/PROLINE BETAINE TRANSPORT SYSTEM ATP-BINDING PROTEIN PROV"/>
    <property type="match status" value="1"/>
</dbReference>
<dbReference type="GO" id="GO:0015418">
    <property type="term" value="F:ABC-type quaternary ammonium compound transporting activity"/>
    <property type="evidence" value="ECO:0007669"/>
    <property type="project" value="UniProtKB-EC"/>
</dbReference>
<evidence type="ECO:0000256" key="7">
    <source>
        <dbReference type="SAM" id="MobiDB-lite"/>
    </source>
</evidence>